<organism evidence="2 3">
    <name type="scientific">Atta colombica</name>
    <dbReference type="NCBI Taxonomy" id="520822"/>
    <lineage>
        <taxon>Eukaryota</taxon>
        <taxon>Metazoa</taxon>
        <taxon>Ecdysozoa</taxon>
        <taxon>Arthropoda</taxon>
        <taxon>Hexapoda</taxon>
        <taxon>Insecta</taxon>
        <taxon>Pterygota</taxon>
        <taxon>Neoptera</taxon>
        <taxon>Endopterygota</taxon>
        <taxon>Hymenoptera</taxon>
        <taxon>Apocrita</taxon>
        <taxon>Aculeata</taxon>
        <taxon>Formicoidea</taxon>
        <taxon>Formicidae</taxon>
        <taxon>Myrmicinae</taxon>
        <taxon>Atta</taxon>
    </lineage>
</organism>
<evidence type="ECO:0000256" key="1">
    <source>
        <dbReference type="SAM" id="MobiDB-lite"/>
    </source>
</evidence>
<sequence>MTARLHSLRHQEKKSAGSSHRQHHQHQQAVHQGPSPAPSPSPSLSPSPKHSDGRRVSTSSMHFKLSVFHCFNLSLGD</sequence>
<evidence type="ECO:0000313" key="2">
    <source>
        <dbReference type="EMBL" id="KYM86744.1"/>
    </source>
</evidence>
<proteinExistence type="predicted"/>
<reference evidence="2 3" key="1">
    <citation type="submission" date="2015-09" db="EMBL/GenBank/DDBJ databases">
        <title>Atta colombica WGS genome.</title>
        <authorList>
            <person name="Nygaard S."/>
            <person name="Hu H."/>
            <person name="Boomsma J."/>
            <person name="Zhang G."/>
        </authorList>
    </citation>
    <scope>NUCLEOTIDE SEQUENCE [LARGE SCALE GENOMIC DNA]</scope>
    <source>
        <strain evidence="2">Treedump-2</strain>
        <tissue evidence="2">Whole body</tissue>
    </source>
</reference>
<dbReference type="STRING" id="520822.A0A195BLZ0"/>
<dbReference type="AlphaFoldDB" id="A0A195BLZ0"/>
<protein>
    <submittedName>
        <fullName evidence="2">Uncharacterized protein</fullName>
    </submittedName>
</protein>
<accession>A0A195BLZ0</accession>
<dbReference type="EMBL" id="KQ976439">
    <property type="protein sequence ID" value="KYM86744.1"/>
    <property type="molecule type" value="Genomic_DNA"/>
</dbReference>
<gene>
    <name evidence="2" type="ORF">ALC53_03894</name>
</gene>
<evidence type="ECO:0000313" key="3">
    <source>
        <dbReference type="Proteomes" id="UP000078540"/>
    </source>
</evidence>
<dbReference type="Proteomes" id="UP000078540">
    <property type="component" value="Unassembled WGS sequence"/>
</dbReference>
<feature type="region of interest" description="Disordered" evidence="1">
    <location>
        <begin position="1"/>
        <end position="58"/>
    </location>
</feature>
<feature type="compositionally biased region" description="Pro residues" evidence="1">
    <location>
        <begin position="35"/>
        <end position="45"/>
    </location>
</feature>
<name>A0A195BLZ0_9HYME</name>
<keyword evidence="3" id="KW-1185">Reference proteome</keyword>